<keyword evidence="1 7" id="KW-0597">Phosphoprotein</keyword>
<keyword evidence="3" id="KW-0067">ATP-binding</keyword>
<dbReference type="InterPro" id="IPR011006">
    <property type="entry name" value="CheY-like_superfamily"/>
</dbReference>
<dbReference type="CDD" id="cd00009">
    <property type="entry name" value="AAA"/>
    <property type="match status" value="1"/>
</dbReference>
<dbReference type="RefSeq" id="WP_259057554.1">
    <property type="nucleotide sequence ID" value="NZ_JANUCT010000024.1"/>
</dbReference>
<dbReference type="InterPro" id="IPR027417">
    <property type="entry name" value="P-loop_NTPase"/>
</dbReference>
<comment type="caution">
    <text evidence="10">The sequence shown here is derived from an EMBL/GenBank/DDBJ whole genome shotgun (WGS) entry which is preliminary data.</text>
</comment>
<dbReference type="Pfam" id="PF00158">
    <property type="entry name" value="Sigma54_activat"/>
    <property type="match status" value="1"/>
</dbReference>
<dbReference type="InterPro" id="IPR001789">
    <property type="entry name" value="Sig_transdc_resp-reg_receiver"/>
</dbReference>
<dbReference type="GO" id="GO:0043565">
    <property type="term" value="F:sequence-specific DNA binding"/>
    <property type="evidence" value="ECO:0007669"/>
    <property type="project" value="InterPro"/>
</dbReference>
<evidence type="ECO:0000256" key="3">
    <source>
        <dbReference type="ARBA" id="ARBA00022840"/>
    </source>
</evidence>
<gene>
    <name evidence="10" type="ORF">J2T55_002533</name>
</gene>
<dbReference type="SMART" id="SM00448">
    <property type="entry name" value="REC"/>
    <property type="match status" value="1"/>
</dbReference>
<evidence type="ECO:0000256" key="4">
    <source>
        <dbReference type="ARBA" id="ARBA00023012"/>
    </source>
</evidence>
<evidence type="ECO:0000259" key="9">
    <source>
        <dbReference type="PROSITE" id="PS50110"/>
    </source>
</evidence>
<dbReference type="SUPFAM" id="SSF46689">
    <property type="entry name" value="Homeodomain-like"/>
    <property type="match status" value="1"/>
</dbReference>
<dbReference type="SUPFAM" id="SSF52540">
    <property type="entry name" value="P-loop containing nucleoside triphosphate hydrolases"/>
    <property type="match status" value="1"/>
</dbReference>
<protein>
    <submittedName>
        <fullName evidence="10">DNA-binding NtrC family response regulator</fullName>
    </submittedName>
</protein>
<dbReference type="Gene3D" id="3.40.50.2300">
    <property type="match status" value="1"/>
</dbReference>
<reference evidence="10" key="1">
    <citation type="submission" date="2022-08" db="EMBL/GenBank/DDBJ databases">
        <title>Genomic Encyclopedia of Type Strains, Phase III (KMG-III): the genomes of soil and plant-associated and newly described type strains.</title>
        <authorList>
            <person name="Whitman W."/>
        </authorList>
    </citation>
    <scope>NUCLEOTIDE SEQUENCE</scope>
    <source>
        <strain evidence="10">HMT 1</strain>
    </source>
</reference>
<dbReference type="FunFam" id="3.40.50.300:FF:000006">
    <property type="entry name" value="DNA-binding transcriptional regulator NtrC"/>
    <property type="match status" value="1"/>
</dbReference>
<dbReference type="FunFam" id="3.40.50.2300:FF:000018">
    <property type="entry name" value="DNA-binding transcriptional regulator NtrC"/>
    <property type="match status" value="1"/>
</dbReference>
<feature type="domain" description="Sigma-54 factor interaction" evidence="8">
    <location>
        <begin position="140"/>
        <end position="365"/>
    </location>
</feature>
<keyword evidence="6" id="KW-0804">Transcription</keyword>
<organism evidence="10 11">
    <name type="scientific">Methylohalomonas lacus</name>
    <dbReference type="NCBI Taxonomy" id="398773"/>
    <lineage>
        <taxon>Bacteria</taxon>
        <taxon>Pseudomonadati</taxon>
        <taxon>Pseudomonadota</taxon>
        <taxon>Gammaproteobacteria</taxon>
        <taxon>Methylohalomonadales</taxon>
        <taxon>Methylohalomonadaceae</taxon>
        <taxon>Methylohalomonas</taxon>
    </lineage>
</organism>
<dbReference type="Gene3D" id="1.10.8.60">
    <property type="match status" value="1"/>
</dbReference>
<dbReference type="GO" id="GO:0000160">
    <property type="term" value="P:phosphorelay signal transduction system"/>
    <property type="evidence" value="ECO:0007669"/>
    <property type="project" value="UniProtKB-KW"/>
</dbReference>
<evidence type="ECO:0000313" key="10">
    <source>
        <dbReference type="EMBL" id="MCS3904497.1"/>
    </source>
</evidence>
<dbReference type="InterPro" id="IPR058031">
    <property type="entry name" value="AAA_lid_NorR"/>
</dbReference>
<dbReference type="InterPro" id="IPR002078">
    <property type="entry name" value="Sigma_54_int"/>
</dbReference>
<keyword evidence="2" id="KW-0547">Nucleotide-binding</keyword>
<evidence type="ECO:0000256" key="1">
    <source>
        <dbReference type="ARBA" id="ARBA00022553"/>
    </source>
</evidence>
<dbReference type="InterPro" id="IPR002197">
    <property type="entry name" value="HTH_Fis"/>
</dbReference>
<name>A0AAE3L624_9GAMM</name>
<keyword evidence="11" id="KW-1185">Reference proteome</keyword>
<accession>A0AAE3L624</accession>
<dbReference type="Proteomes" id="UP001204445">
    <property type="component" value="Unassembled WGS sequence"/>
</dbReference>
<dbReference type="PROSITE" id="PS50045">
    <property type="entry name" value="SIGMA54_INTERACT_4"/>
    <property type="match status" value="1"/>
</dbReference>
<feature type="domain" description="Response regulatory" evidence="9">
    <location>
        <begin position="3"/>
        <end position="118"/>
    </location>
</feature>
<dbReference type="InterPro" id="IPR009057">
    <property type="entry name" value="Homeodomain-like_sf"/>
</dbReference>
<dbReference type="GO" id="GO:0006355">
    <property type="term" value="P:regulation of DNA-templated transcription"/>
    <property type="evidence" value="ECO:0007669"/>
    <property type="project" value="InterPro"/>
</dbReference>
<evidence type="ECO:0000259" key="8">
    <source>
        <dbReference type="PROSITE" id="PS50045"/>
    </source>
</evidence>
<dbReference type="GO" id="GO:0005524">
    <property type="term" value="F:ATP binding"/>
    <property type="evidence" value="ECO:0007669"/>
    <property type="project" value="UniProtKB-KW"/>
</dbReference>
<dbReference type="Gene3D" id="1.10.10.60">
    <property type="entry name" value="Homeodomain-like"/>
    <property type="match status" value="1"/>
</dbReference>
<dbReference type="Gene3D" id="3.40.50.300">
    <property type="entry name" value="P-loop containing nucleotide triphosphate hydrolases"/>
    <property type="match status" value="1"/>
</dbReference>
<sequence length="456" mass="51677">MSKILVVDDEPDIRELVQEILVDEGFDVEVAESADRARDQINQHQPDLVLLDIWMPDEDGITLLKEWKAEHNEIFPVVMMSGHGSVETAVEATRLGAYDFIEKPLSLAKLLLTIKHALERVSLQQENTRLRHYSQASDEPIGKSQQMQALRDQLQRVAHHNTPVLIIGESGTDKEIFARYLHNMSDRANSPFISVGVSSLSAENSAAELFGSEEDDGRIQTGLLEKAEGGTLFLKDIADMSLPVQGKLQDLLDSGQFVRVGGVEPISSNVRVVAATKHNLEQFVHNGNFRDDLYYQLSVVPIPLPALRDHYEDIPDLLEHYVAYFAEREGLTYRRFSVAAQNRLRSYHWPGNLRELKNLVQRLLILGRDEIIETEEVESVLGKRQKQPAEYNNLPGFDLPLREAREQFEKAYLEYQLKQADGSVSKVARNVGMERTHLYRKMRSLGIELKADGSDK</sequence>
<dbReference type="Pfam" id="PF02954">
    <property type="entry name" value="HTH_8"/>
    <property type="match status" value="1"/>
</dbReference>
<dbReference type="PANTHER" id="PTHR32071:SF17">
    <property type="entry name" value="TRANSCRIPTIONAL REGULATOR (NTRC FAMILY)"/>
    <property type="match status" value="1"/>
</dbReference>
<dbReference type="InterPro" id="IPR025944">
    <property type="entry name" value="Sigma_54_int_dom_CS"/>
</dbReference>
<dbReference type="PROSITE" id="PS00688">
    <property type="entry name" value="SIGMA54_INTERACT_3"/>
    <property type="match status" value="1"/>
</dbReference>
<proteinExistence type="predicted"/>
<keyword evidence="5" id="KW-0805">Transcription regulation</keyword>
<dbReference type="CDD" id="cd17550">
    <property type="entry name" value="REC_NtrX-like"/>
    <property type="match status" value="1"/>
</dbReference>
<dbReference type="Pfam" id="PF00072">
    <property type="entry name" value="Response_reg"/>
    <property type="match status" value="1"/>
</dbReference>
<evidence type="ECO:0000256" key="7">
    <source>
        <dbReference type="PROSITE-ProRule" id="PRU00169"/>
    </source>
</evidence>
<dbReference type="SUPFAM" id="SSF52172">
    <property type="entry name" value="CheY-like"/>
    <property type="match status" value="1"/>
</dbReference>
<dbReference type="PROSITE" id="PS50110">
    <property type="entry name" value="RESPONSE_REGULATORY"/>
    <property type="match status" value="1"/>
</dbReference>
<dbReference type="Pfam" id="PF25601">
    <property type="entry name" value="AAA_lid_14"/>
    <property type="match status" value="1"/>
</dbReference>
<evidence type="ECO:0000313" key="11">
    <source>
        <dbReference type="Proteomes" id="UP001204445"/>
    </source>
</evidence>
<keyword evidence="10" id="KW-0238">DNA-binding</keyword>
<feature type="modified residue" description="4-aspartylphosphate" evidence="7">
    <location>
        <position position="52"/>
    </location>
</feature>
<evidence type="ECO:0000256" key="6">
    <source>
        <dbReference type="ARBA" id="ARBA00023163"/>
    </source>
</evidence>
<dbReference type="PANTHER" id="PTHR32071">
    <property type="entry name" value="TRANSCRIPTIONAL REGULATORY PROTEIN"/>
    <property type="match status" value="1"/>
</dbReference>
<evidence type="ECO:0000256" key="5">
    <source>
        <dbReference type="ARBA" id="ARBA00023015"/>
    </source>
</evidence>
<dbReference type="AlphaFoldDB" id="A0AAE3L624"/>
<keyword evidence="4" id="KW-0902">Two-component regulatory system</keyword>
<dbReference type="EMBL" id="JANUCT010000024">
    <property type="protein sequence ID" value="MCS3904497.1"/>
    <property type="molecule type" value="Genomic_DNA"/>
</dbReference>
<evidence type="ECO:0000256" key="2">
    <source>
        <dbReference type="ARBA" id="ARBA00022741"/>
    </source>
</evidence>